<dbReference type="UniPathway" id="UPA00196"/>
<sequence>MERRGWFRGSLWVGLGGLHWMLDVMVKLCTLTQKLEGFFEFFRDGYRVLEFSCVSNHGGRFVEVIEYHSGAHRGSIRIPKGWRGVGWFLFEFQVRKFFLNEILSHVFDERVAVVGHNGDLNTLSAGLAFGVMRLWAVKYSLEAANLAQSNASLGLYDASAVSSRQARSLAEDAFFHPSIMSVSYYSFEHCFAVYSYRQAESPPRTHSIKLALVDNLFLITNQPMKLCLGIASLNQINFHQFTSSPLVLKCSQVAAQEKLPDALIDQMALS</sequence>
<dbReference type="Pfam" id="PF10510">
    <property type="entry name" value="PIG-S"/>
    <property type="match status" value="1"/>
</dbReference>
<dbReference type="PANTHER" id="PTHR21072">
    <property type="entry name" value="GPI TRANSAMIDASE COMPONENT PIG-S"/>
    <property type="match status" value="1"/>
</dbReference>
<keyword evidence="6" id="KW-0256">Endoplasmic reticulum</keyword>
<keyword evidence="4" id="KW-0337">GPI-anchor biosynthesis</keyword>
<accession>A0A2N9I2M6</accession>
<evidence type="ECO:0000313" key="10">
    <source>
        <dbReference type="EMBL" id="SPD18698.1"/>
    </source>
</evidence>
<reference evidence="10" key="1">
    <citation type="submission" date="2018-02" db="EMBL/GenBank/DDBJ databases">
        <authorList>
            <person name="Cohen D.B."/>
            <person name="Kent A.D."/>
        </authorList>
    </citation>
    <scope>NUCLEOTIDE SEQUENCE</scope>
</reference>
<dbReference type="GO" id="GO:0042765">
    <property type="term" value="C:GPI-anchor transamidase complex"/>
    <property type="evidence" value="ECO:0007669"/>
    <property type="project" value="InterPro"/>
</dbReference>
<keyword evidence="8" id="KW-0472">Membrane</keyword>
<evidence type="ECO:0000256" key="2">
    <source>
        <dbReference type="ARBA" id="ARBA00004687"/>
    </source>
</evidence>
<protein>
    <submittedName>
        <fullName evidence="10">Uncharacterized protein</fullName>
    </submittedName>
</protein>
<dbReference type="GO" id="GO:0016255">
    <property type="term" value="P:attachment of GPI anchor to protein"/>
    <property type="evidence" value="ECO:0007669"/>
    <property type="project" value="InterPro"/>
</dbReference>
<evidence type="ECO:0000256" key="6">
    <source>
        <dbReference type="ARBA" id="ARBA00022824"/>
    </source>
</evidence>
<evidence type="ECO:0000256" key="1">
    <source>
        <dbReference type="ARBA" id="ARBA00004477"/>
    </source>
</evidence>
<organism evidence="10">
    <name type="scientific">Fagus sylvatica</name>
    <name type="common">Beechnut</name>
    <dbReference type="NCBI Taxonomy" id="28930"/>
    <lineage>
        <taxon>Eukaryota</taxon>
        <taxon>Viridiplantae</taxon>
        <taxon>Streptophyta</taxon>
        <taxon>Embryophyta</taxon>
        <taxon>Tracheophyta</taxon>
        <taxon>Spermatophyta</taxon>
        <taxon>Magnoliopsida</taxon>
        <taxon>eudicotyledons</taxon>
        <taxon>Gunneridae</taxon>
        <taxon>Pentapetalae</taxon>
        <taxon>rosids</taxon>
        <taxon>fabids</taxon>
        <taxon>Fagales</taxon>
        <taxon>Fagaceae</taxon>
        <taxon>Fagus</taxon>
    </lineage>
</organism>
<evidence type="ECO:0000256" key="7">
    <source>
        <dbReference type="ARBA" id="ARBA00022989"/>
    </source>
</evidence>
<comment type="subcellular location">
    <subcellularLocation>
        <location evidence="1">Endoplasmic reticulum membrane</location>
        <topology evidence="1">Multi-pass membrane protein</topology>
    </subcellularLocation>
</comment>
<evidence type="ECO:0000256" key="9">
    <source>
        <dbReference type="ARBA" id="ARBA00023180"/>
    </source>
</evidence>
<dbReference type="EMBL" id="OIVN01004669">
    <property type="protein sequence ID" value="SPD18698.1"/>
    <property type="molecule type" value="Genomic_DNA"/>
</dbReference>
<keyword evidence="5" id="KW-0812">Transmembrane</keyword>
<evidence type="ECO:0000256" key="4">
    <source>
        <dbReference type="ARBA" id="ARBA00022502"/>
    </source>
</evidence>
<evidence type="ECO:0000256" key="3">
    <source>
        <dbReference type="ARBA" id="ARBA00005316"/>
    </source>
</evidence>
<dbReference type="AlphaFoldDB" id="A0A2N9I2M6"/>
<evidence type="ECO:0000256" key="8">
    <source>
        <dbReference type="ARBA" id="ARBA00023136"/>
    </source>
</evidence>
<dbReference type="GO" id="GO:0006506">
    <property type="term" value="P:GPI anchor biosynthetic process"/>
    <property type="evidence" value="ECO:0007669"/>
    <property type="project" value="UniProtKB-UniPathway"/>
</dbReference>
<dbReference type="PANTHER" id="PTHR21072:SF13">
    <property type="entry name" value="GPI TRANSAMIDASE COMPONENT PIG-S"/>
    <property type="match status" value="1"/>
</dbReference>
<comment type="similarity">
    <text evidence="3">Belongs to the PIGS family.</text>
</comment>
<gene>
    <name evidence="10" type="ORF">FSB_LOCUS46580</name>
</gene>
<comment type="pathway">
    <text evidence="2">Glycolipid biosynthesis; glycosylphosphatidylinositol-anchor biosynthesis.</text>
</comment>
<name>A0A2N9I2M6_FAGSY</name>
<dbReference type="InterPro" id="IPR019540">
    <property type="entry name" value="PtdIno-glycan_biosynth_class_S"/>
</dbReference>
<keyword evidence="9" id="KW-0325">Glycoprotein</keyword>
<evidence type="ECO:0000256" key="5">
    <source>
        <dbReference type="ARBA" id="ARBA00022692"/>
    </source>
</evidence>
<proteinExistence type="inferred from homology"/>
<keyword evidence="7" id="KW-1133">Transmembrane helix</keyword>